<dbReference type="GO" id="GO:0043590">
    <property type="term" value="C:bacterial nucleoid"/>
    <property type="evidence" value="ECO:0007669"/>
    <property type="project" value="TreeGrafter"/>
</dbReference>
<dbReference type="Pfam" id="PF02463">
    <property type="entry name" value="SMC_N"/>
    <property type="match status" value="1"/>
</dbReference>
<comment type="similarity">
    <text evidence="2">Belongs to the RecN family.</text>
</comment>
<feature type="coiled-coil region" evidence="9">
    <location>
        <begin position="146"/>
        <end position="180"/>
    </location>
</feature>
<feature type="coiled-coil region" evidence="9">
    <location>
        <begin position="261"/>
        <end position="288"/>
    </location>
</feature>
<dbReference type="Proteomes" id="UP000630660">
    <property type="component" value="Unassembled WGS sequence"/>
</dbReference>
<comment type="caution">
    <text evidence="11">The sequence shown here is derived from an EMBL/GenBank/DDBJ whole genome shotgun (WGS) entry which is preliminary data.</text>
</comment>
<dbReference type="GO" id="GO:0006310">
    <property type="term" value="P:DNA recombination"/>
    <property type="evidence" value="ECO:0007669"/>
    <property type="project" value="InterPro"/>
</dbReference>
<evidence type="ECO:0000256" key="3">
    <source>
        <dbReference type="ARBA" id="ARBA00021315"/>
    </source>
</evidence>
<evidence type="ECO:0000313" key="11">
    <source>
        <dbReference type="EMBL" id="MBD3363784.1"/>
    </source>
</evidence>
<dbReference type="CDD" id="cd03241">
    <property type="entry name" value="ABC_RecN"/>
    <property type="match status" value="1"/>
</dbReference>
<name>A0A9D5K8Z3_UNCW3</name>
<organism evidence="11 12">
    <name type="scientific">candidate division WOR-3 bacterium</name>
    <dbReference type="NCBI Taxonomy" id="2052148"/>
    <lineage>
        <taxon>Bacteria</taxon>
        <taxon>Bacteria division WOR-3</taxon>
    </lineage>
</organism>
<dbReference type="GO" id="GO:0005524">
    <property type="term" value="F:ATP binding"/>
    <property type="evidence" value="ECO:0007669"/>
    <property type="project" value="UniProtKB-KW"/>
</dbReference>
<dbReference type="SUPFAM" id="SSF52540">
    <property type="entry name" value="P-loop containing nucleoside triphosphate hydrolases"/>
    <property type="match status" value="1"/>
</dbReference>
<accession>A0A9D5K8Z3</accession>
<keyword evidence="5" id="KW-0227">DNA damage</keyword>
<reference evidence="11" key="1">
    <citation type="submission" date="2019-11" db="EMBL/GenBank/DDBJ databases">
        <title>Microbial mats filling the niche in hypersaline microbial mats.</title>
        <authorList>
            <person name="Wong H.L."/>
            <person name="Macleod F.I."/>
            <person name="White R.A. III"/>
            <person name="Burns B.P."/>
        </authorList>
    </citation>
    <scope>NUCLEOTIDE SEQUENCE</scope>
    <source>
        <strain evidence="11">Bin_327</strain>
    </source>
</reference>
<keyword evidence="4" id="KW-0547">Nucleotide-binding</keyword>
<feature type="non-terminal residue" evidence="11">
    <location>
        <position position="1"/>
    </location>
</feature>
<comment type="function">
    <text evidence="1">May be involved in recombinational repair of damaged DNA.</text>
</comment>
<dbReference type="PANTHER" id="PTHR11059:SF0">
    <property type="entry name" value="DNA REPAIR PROTEIN RECN"/>
    <property type="match status" value="1"/>
</dbReference>
<evidence type="ECO:0000256" key="9">
    <source>
        <dbReference type="SAM" id="Coils"/>
    </source>
</evidence>
<dbReference type="GO" id="GO:0006281">
    <property type="term" value="P:DNA repair"/>
    <property type="evidence" value="ECO:0007669"/>
    <property type="project" value="UniProtKB-KW"/>
</dbReference>
<evidence type="ECO:0000256" key="5">
    <source>
        <dbReference type="ARBA" id="ARBA00022763"/>
    </source>
</evidence>
<evidence type="ECO:0000256" key="1">
    <source>
        <dbReference type="ARBA" id="ARBA00003618"/>
    </source>
</evidence>
<evidence type="ECO:0000259" key="10">
    <source>
        <dbReference type="Pfam" id="PF02463"/>
    </source>
</evidence>
<dbReference type="EMBL" id="WJKJ01000029">
    <property type="protein sequence ID" value="MBD3363784.1"/>
    <property type="molecule type" value="Genomic_DNA"/>
</dbReference>
<dbReference type="GO" id="GO:0009432">
    <property type="term" value="P:SOS response"/>
    <property type="evidence" value="ECO:0007669"/>
    <property type="project" value="TreeGrafter"/>
</dbReference>
<dbReference type="NCBIfam" id="TIGR00634">
    <property type="entry name" value="recN"/>
    <property type="match status" value="1"/>
</dbReference>
<proteinExistence type="inferred from homology"/>
<evidence type="ECO:0000256" key="8">
    <source>
        <dbReference type="ARBA" id="ARBA00033408"/>
    </source>
</evidence>
<dbReference type="PIRSF" id="PIRSF003128">
    <property type="entry name" value="RecN"/>
    <property type="match status" value="1"/>
</dbReference>
<dbReference type="FunFam" id="3.40.50.300:FF:000356">
    <property type="entry name" value="DNA repair protein RecN"/>
    <property type="match status" value="1"/>
</dbReference>
<gene>
    <name evidence="11" type="primary">recN</name>
    <name evidence="11" type="ORF">GF359_01065</name>
</gene>
<dbReference type="InterPro" id="IPR003395">
    <property type="entry name" value="RecF/RecN/SMC_N"/>
</dbReference>
<keyword evidence="9" id="KW-0175">Coiled coil</keyword>
<protein>
    <recommendedName>
        <fullName evidence="3">DNA repair protein RecN</fullName>
    </recommendedName>
    <alternativeName>
        <fullName evidence="8">Recombination protein N</fullName>
    </alternativeName>
</protein>
<dbReference type="InterPro" id="IPR004604">
    <property type="entry name" value="DNA_recomb/repair_RecN"/>
</dbReference>
<feature type="domain" description="RecF/RecN/SMC N-terminal" evidence="10">
    <location>
        <begin position="11"/>
        <end position="465"/>
    </location>
</feature>
<dbReference type="Gene3D" id="3.40.50.300">
    <property type="entry name" value="P-loop containing nucleotide triphosphate hydrolases"/>
    <property type="match status" value="2"/>
</dbReference>
<dbReference type="AlphaFoldDB" id="A0A9D5K8Z3"/>
<dbReference type="PANTHER" id="PTHR11059">
    <property type="entry name" value="DNA REPAIR PROTEIN RECN"/>
    <property type="match status" value="1"/>
</dbReference>
<keyword evidence="6" id="KW-0067">ATP-binding</keyword>
<evidence type="ECO:0000313" key="12">
    <source>
        <dbReference type="Proteomes" id="UP000630660"/>
    </source>
</evidence>
<evidence type="ECO:0000256" key="2">
    <source>
        <dbReference type="ARBA" id="ARBA00009441"/>
    </source>
</evidence>
<keyword evidence="7" id="KW-0234">DNA repair</keyword>
<evidence type="ECO:0000256" key="4">
    <source>
        <dbReference type="ARBA" id="ARBA00022741"/>
    </source>
</evidence>
<evidence type="ECO:0000256" key="7">
    <source>
        <dbReference type="ARBA" id="ARBA00023204"/>
    </source>
</evidence>
<evidence type="ECO:0000256" key="6">
    <source>
        <dbReference type="ARBA" id="ARBA00022840"/>
    </source>
</evidence>
<sequence>ELYRSGEDRLEVEAVFTTQGLQLPSWVSADEDLLIIQRSAQKGKRPQNFVNQRQTTQQSLSELGDGLVDIHGQHQHQLLLRPSSHGQFLDAYGELQAQREAFSSKLNEYQGLHSRIRNLKEDLARRAEQKEFLAFQLEEIEKIDPKKGEIEELKHVRKLLASAEQRAELTQSLINLLSEQDESVLEKLSQANRMLETFTKLDPETREKTEPLRQAEVSVDEVWRALVDYREAIEYSPQRLEEINQRLFEYEKLCRKHNVDAKGLIDLAKELEDKLESIELDAGKIKELEAEEISLRTELIEDAGNLSQARSEVNDRFEDSVLSYLSGLAMPTARLVVEFIRTEDPEGLYQEGDKRYKLTDNGLESIQFMFSANPGEEPKPLNRIASGGEISRIMLALKTVLVKSDRIPVLVFDEIDVGIGGATAETIGKRLKELAEVKQILLVTHLPQIARYADTHFRITKQIKGKRTVTRIKKLAHNDRIEELARMLGGEEITETVRAHAAELLEGPNDP</sequence>
<dbReference type="InterPro" id="IPR027417">
    <property type="entry name" value="P-loop_NTPase"/>
</dbReference>